<dbReference type="EMBL" id="JADBEM010000001">
    <property type="protein sequence ID" value="MBE1606936.1"/>
    <property type="molecule type" value="Genomic_DNA"/>
</dbReference>
<feature type="compositionally biased region" description="Low complexity" evidence="1">
    <location>
        <begin position="198"/>
        <end position="224"/>
    </location>
</feature>
<gene>
    <name evidence="2" type="ORF">HEB94_003784</name>
</gene>
<feature type="compositionally biased region" description="Basic residues" evidence="1">
    <location>
        <begin position="225"/>
        <end position="235"/>
    </location>
</feature>
<evidence type="ECO:0000256" key="1">
    <source>
        <dbReference type="SAM" id="MobiDB-lite"/>
    </source>
</evidence>
<feature type="compositionally biased region" description="Polar residues" evidence="1">
    <location>
        <begin position="157"/>
        <end position="173"/>
    </location>
</feature>
<evidence type="ECO:0000313" key="2">
    <source>
        <dbReference type="EMBL" id="MBE1606936.1"/>
    </source>
</evidence>
<evidence type="ECO:0000313" key="3">
    <source>
        <dbReference type="Proteomes" id="UP000638648"/>
    </source>
</evidence>
<feature type="region of interest" description="Disordered" evidence="1">
    <location>
        <begin position="104"/>
        <end position="247"/>
    </location>
</feature>
<comment type="caution">
    <text evidence="2">The sequence shown here is derived from an EMBL/GenBank/DDBJ whole genome shotgun (WGS) entry which is preliminary data.</text>
</comment>
<keyword evidence="3" id="KW-1185">Reference proteome</keyword>
<dbReference type="Proteomes" id="UP000638648">
    <property type="component" value="Unassembled WGS sequence"/>
</dbReference>
<dbReference type="AlphaFoldDB" id="A0A927MU46"/>
<protein>
    <submittedName>
        <fullName evidence="2">Uncharacterized protein</fullName>
    </submittedName>
</protein>
<name>A0A927MU46_9ACTN</name>
<proteinExistence type="predicted"/>
<reference evidence="2" key="1">
    <citation type="submission" date="2020-10" db="EMBL/GenBank/DDBJ databases">
        <title>Sequencing the genomes of 1000 actinobacteria strains.</title>
        <authorList>
            <person name="Klenk H.-P."/>
        </authorList>
    </citation>
    <scope>NUCLEOTIDE SEQUENCE</scope>
    <source>
        <strain evidence="2">DSM 45354</strain>
    </source>
</reference>
<feature type="compositionally biased region" description="Polar residues" evidence="1">
    <location>
        <begin position="72"/>
        <end position="85"/>
    </location>
</feature>
<organism evidence="2 3">
    <name type="scientific">Actinopolymorpha pittospori</name>
    <dbReference type="NCBI Taxonomy" id="648752"/>
    <lineage>
        <taxon>Bacteria</taxon>
        <taxon>Bacillati</taxon>
        <taxon>Actinomycetota</taxon>
        <taxon>Actinomycetes</taxon>
        <taxon>Propionibacteriales</taxon>
        <taxon>Actinopolymorphaceae</taxon>
        <taxon>Actinopolymorpha</taxon>
    </lineage>
</organism>
<feature type="region of interest" description="Disordered" evidence="1">
    <location>
        <begin position="70"/>
        <end position="90"/>
    </location>
</feature>
<sequence length="247" mass="26118">MSGAADLRRVVRQDQGPRMFRDLGCGVTQGGHRVIIPGCFRGAHFGVTAGHIVGLAGSRASRLTRTCARNAGSLSKPSTASTPSTRPGPGVCQVTVADATVMPKPIASQFPANRRRCPTQTGRDLRRHHTPLPPQPRHRTAVRQTATSPCALRRPRTASNHGRSPGPSQNPQNHIPAAVPAGHQDASPPLLPQNPAQPRRNPASAATRRSPARLPATISAPQARPKARPRIRRAARNSATPEPAAAA</sequence>
<feature type="compositionally biased region" description="Basic residues" evidence="1">
    <location>
        <begin position="125"/>
        <end position="141"/>
    </location>
</feature>
<accession>A0A927MU46</accession>